<organism evidence="2">
    <name type="scientific">Oryza glumipatula</name>
    <dbReference type="NCBI Taxonomy" id="40148"/>
    <lineage>
        <taxon>Eukaryota</taxon>
        <taxon>Viridiplantae</taxon>
        <taxon>Streptophyta</taxon>
        <taxon>Embryophyta</taxon>
        <taxon>Tracheophyta</taxon>
        <taxon>Spermatophyta</taxon>
        <taxon>Magnoliopsida</taxon>
        <taxon>Liliopsida</taxon>
        <taxon>Poales</taxon>
        <taxon>Poaceae</taxon>
        <taxon>BOP clade</taxon>
        <taxon>Oryzoideae</taxon>
        <taxon>Oryzeae</taxon>
        <taxon>Oryzinae</taxon>
        <taxon>Oryza</taxon>
    </lineage>
</organism>
<feature type="region of interest" description="Disordered" evidence="1">
    <location>
        <begin position="1"/>
        <end position="110"/>
    </location>
</feature>
<proteinExistence type="predicted"/>
<keyword evidence="3" id="KW-1185">Reference proteome</keyword>
<dbReference type="Proteomes" id="UP000026961">
    <property type="component" value="Chromosome 4"/>
</dbReference>
<dbReference type="Gramene" id="OGLUM04G02200.1">
    <property type="protein sequence ID" value="OGLUM04G02200.1"/>
    <property type="gene ID" value="OGLUM04G02200"/>
</dbReference>
<evidence type="ECO:0000313" key="3">
    <source>
        <dbReference type="Proteomes" id="UP000026961"/>
    </source>
</evidence>
<dbReference type="EnsemblPlants" id="OGLUM04G02200.1">
    <property type="protein sequence ID" value="OGLUM04G02200.1"/>
    <property type="gene ID" value="OGLUM04G02200"/>
</dbReference>
<dbReference type="HOGENOM" id="CLU_2053294_0_0_1"/>
<evidence type="ECO:0000256" key="1">
    <source>
        <dbReference type="SAM" id="MobiDB-lite"/>
    </source>
</evidence>
<protein>
    <submittedName>
        <fullName evidence="2">Uncharacterized protein</fullName>
    </submittedName>
</protein>
<sequence>MRRRPGRRTPPPPPPRANPAEEGLGDGGSGGARPLPSFPLKIRMRGRRIRPATRGSPPLPCRSGGGEGDWRSSGMHRRPATGDRIYFSPYSLSAGDREGDGDGGLGPFQNVFPNLNLLAA</sequence>
<reference evidence="2" key="2">
    <citation type="submission" date="2018-05" db="EMBL/GenBank/DDBJ databases">
        <title>OgluRS3 (Oryza glumaepatula Reference Sequence Version 3).</title>
        <authorList>
            <person name="Zhang J."/>
            <person name="Kudrna D."/>
            <person name="Lee S."/>
            <person name="Talag J."/>
            <person name="Welchert J."/>
            <person name="Wing R.A."/>
        </authorList>
    </citation>
    <scope>NUCLEOTIDE SEQUENCE [LARGE SCALE GENOMIC DNA]</scope>
</reference>
<feature type="compositionally biased region" description="Basic residues" evidence="1">
    <location>
        <begin position="42"/>
        <end position="51"/>
    </location>
</feature>
<reference evidence="2" key="1">
    <citation type="submission" date="2015-04" db="UniProtKB">
        <authorList>
            <consortium name="EnsemblPlants"/>
        </authorList>
    </citation>
    <scope>IDENTIFICATION</scope>
</reference>
<name>A0A0D9ZH03_9ORYZ</name>
<evidence type="ECO:0000313" key="2">
    <source>
        <dbReference type="EnsemblPlants" id="OGLUM04G02200.1"/>
    </source>
</evidence>
<feature type="compositionally biased region" description="Pro residues" evidence="1">
    <location>
        <begin position="8"/>
        <end position="17"/>
    </location>
</feature>
<accession>A0A0D9ZH03</accession>
<dbReference type="AlphaFoldDB" id="A0A0D9ZH03"/>